<sequence>MNEQIKVEVEVETKQETVEERPARLTVEVPTELQAGVGPAVCTCPPGCCC</sequence>
<dbReference type="Proteomes" id="UP000295497">
    <property type="component" value="Chromosome"/>
</dbReference>
<name>A0A4P2QMR5_SORCE</name>
<protein>
    <submittedName>
        <fullName evidence="1">Uncharacterized protein</fullName>
    </submittedName>
</protein>
<accession>A0A4P2QMR5</accession>
<evidence type="ECO:0000313" key="1">
    <source>
        <dbReference type="EMBL" id="AUX31369.1"/>
    </source>
</evidence>
<proteinExistence type="predicted"/>
<organism evidence="1 2">
    <name type="scientific">Sorangium cellulosum</name>
    <name type="common">Polyangium cellulosum</name>
    <dbReference type="NCBI Taxonomy" id="56"/>
    <lineage>
        <taxon>Bacteria</taxon>
        <taxon>Pseudomonadati</taxon>
        <taxon>Myxococcota</taxon>
        <taxon>Polyangia</taxon>
        <taxon>Polyangiales</taxon>
        <taxon>Polyangiaceae</taxon>
        <taxon>Sorangium</taxon>
    </lineage>
</organism>
<dbReference type="EMBL" id="CP012672">
    <property type="protein sequence ID" value="AUX31369.1"/>
    <property type="molecule type" value="Genomic_DNA"/>
</dbReference>
<gene>
    <name evidence="1" type="ORF">SOCE836_034980</name>
</gene>
<evidence type="ECO:0000313" key="2">
    <source>
        <dbReference type="Proteomes" id="UP000295497"/>
    </source>
</evidence>
<dbReference type="RefSeq" id="WP_165374012.1">
    <property type="nucleotide sequence ID" value="NZ_CP012672.1"/>
</dbReference>
<dbReference type="AlphaFoldDB" id="A0A4P2QMR5"/>
<reference evidence="1 2" key="1">
    <citation type="submission" date="2015-09" db="EMBL/GenBank/DDBJ databases">
        <title>Sorangium comparison.</title>
        <authorList>
            <person name="Zaburannyi N."/>
            <person name="Bunk B."/>
            <person name="Overmann J."/>
            <person name="Mueller R."/>
        </authorList>
    </citation>
    <scope>NUCLEOTIDE SEQUENCE [LARGE SCALE GENOMIC DNA]</scope>
    <source>
        <strain evidence="1 2">So ce836</strain>
    </source>
</reference>